<dbReference type="InterPro" id="IPR027417">
    <property type="entry name" value="P-loop_NTPase"/>
</dbReference>
<feature type="compositionally biased region" description="Pro residues" evidence="1">
    <location>
        <begin position="625"/>
        <end position="639"/>
    </location>
</feature>
<accession>A0A3A9WNN8</accession>
<keyword evidence="2" id="KW-0067">ATP-binding</keyword>
<evidence type="ECO:0000313" key="5">
    <source>
        <dbReference type="Proteomes" id="UP000275024"/>
    </source>
</evidence>
<feature type="region of interest" description="Disordered" evidence="1">
    <location>
        <begin position="32"/>
        <end position="69"/>
    </location>
</feature>
<evidence type="ECO:0000313" key="2">
    <source>
        <dbReference type="EMBL" id="RKN09356.1"/>
    </source>
</evidence>
<proteinExistence type="predicted"/>
<keyword evidence="4" id="KW-1185">Reference proteome</keyword>
<dbReference type="GO" id="GO:0005524">
    <property type="term" value="F:ATP binding"/>
    <property type="evidence" value="ECO:0007669"/>
    <property type="project" value="UniProtKB-KW"/>
</dbReference>
<feature type="compositionally biased region" description="Low complexity" evidence="1">
    <location>
        <begin position="743"/>
        <end position="768"/>
    </location>
</feature>
<feature type="compositionally biased region" description="Acidic residues" evidence="1">
    <location>
        <begin position="686"/>
        <end position="696"/>
    </location>
</feature>
<dbReference type="SUPFAM" id="SSF52540">
    <property type="entry name" value="P-loop containing nucleoside triphosphate hydrolases"/>
    <property type="match status" value="1"/>
</dbReference>
<comment type="caution">
    <text evidence="2">The sequence shown here is derived from an EMBL/GenBank/DDBJ whole genome shotgun (WGS) entry which is preliminary data.</text>
</comment>
<dbReference type="Gene3D" id="3.40.50.300">
    <property type="entry name" value="P-loop containing nucleotide triphosphate hydrolases"/>
    <property type="match status" value="1"/>
</dbReference>
<organism evidence="2 5">
    <name type="scientific">Streptomyces radicis</name>
    <dbReference type="NCBI Taxonomy" id="1750517"/>
    <lineage>
        <taxon>Bacteria</taxon>
        <taxon>Bacillati</taxon>
        <taxon>Actinomycetota</taxon>
        <taxon>Actinomycetes</taxon>
        <taxon>Kitasatosporales</taxon>
        <taxon>Streptomycetaceae</taxon>
        <taxon>Streptomyces</taxon>
    </lineage>
</organism>
<name>A0A3A9WNN8_9ACTN</name>
<protein>
    <submittedName>
        <fullName evidence="2">ATP-binding protein</fullName>
    </submittedName>
</protein>
<keyword evidence="2" id="KW-0547">Nucleotide-binding</keyword>
<dbReference type="Proteomes" id="UP000275024">
    <property type="component" value="Unassembled WGS sequence"/>
</dbReference>
<sequence length="768" mass="77454">MDLNSPAGTADDGPARVVELVAGDFLLTVNPVDGSEIESCPPGRRPLTPRRAPAGPADDEPPAAPLLERDEERARLYRLLARGRSVRVTGPSGVGRSALLAAVARDCADLAPDGVIRLNGHRRTPHDLSHELYSAVHHTPAHRPGGPELAAALRQIGAVVVLDDLEFGGAALDELLDATPECAFLIAAEPTVPPPVSESRVDEVFLGGISRTAALELLELAIERPLDEAETDWAADLWFETEGLPLRFVQAAAVLRARGEGARTPLPDAATLTATLVKALPEGARVILRHAVALDGACPDPARLPGLTGHPVTAADHGLLRDSGLLTASGPGDRVPAALLGELLAEGMGEGSADRALAAARHSTWWFAGPEATEAEVAAEADVLLATVRSAQRAGHTAAVAALARVAAPPLAASLRWGAWERVLRSGQESARAAGDVAHQAYFHHELGVLAIVQGQLDRARVELEASIALRSVLSDAGGAVTGRRALALVDDLSSPRAQTPPEGIPPVSEAFARPFGPDDTPTQLLHRADAEEPATPAGPRRNAVAAAAGALLLAVLGTVVALGVSGGDSDDAEPDDSRRTTPSRLDDTPTDDDTAPAESPSDSPEESESESPSPSDSAEESESPEPPGTPEENTPPDPTTGGTGGSGGGTTTGGSTGGSDDPPDDPPTSGTSGGGANGDPGGDGGGEEGGAEEGGAEQGGGEEGGAEEGGAEQGGAEEGGAEQGGGEEGGGEEGAVTGEIDGTASASPSAGASTGTSTGTTSWEPFA</sequence>
<evidence type="ECO:0000313" key="3">
    <source>
        <dbReference type="EMBL" id="RKN23046.1"/>
    </source>
</evidence>
<feature type="compositionally biased region" description="Gly residues" evidence="1">
    <location>
        <begin position="672"/>
        <end position="685"/>
    </location>
</feature>
<dbReference type="EMBL" id="RBDX01000008">
    <property type="protein sequence ID" value="RKN09356.1"/>
    <property type="molecule type" value="Genomic_DNA"/>
</dbReference>
<dbReference type="AlphaFoldDB" id="A0A3A9WNN8"/>
<feature type="compositionally biased region" description="Gly residues" evidence="1">
    <location>
        <begin position="642"/>
        <end position="658"/>
    </location>
</feature>
<dbReference type="OrthoDB" id="3846495at2"/>
<evidence type="ECO:0000256" key="1">
    <source>
        <dbReference type="SAM" id="MobiDB-lite"/>
    </source>
</evidence>
<evidence type="ECO:0000313" key="4">
    <source>
        <dbReference type="Proteomes" id="UP000268652"/>
    </source>
</evidence>
<reference evidence="4 5" key="1">
    <citation type="submission" date="2018-09" db="EMBL/GenBank/DDBJ databases">
        <title>Streptomyces sp. nov. DS1-2, an endophytic actinomycete isolated from roots of Dendrobium scabrilingue.</title>
        <authorList>
            <person name="Kuncharoen N."/>
            <person name="Kudo T."/>
            <person name="Ohkuma M."/>
            <person name="Yuki M."/>
            <person name="Tanasupawat S."/>
        </authorList>
    </citation>
    <scope>NUCLEOTIDE SEQUENCE [LARGE SCALE GENOMIC DNA]</scope>
    <source>
        <strain evidence="2 5">AZ1-7</strain>
        <strain evidence="3 4">DS1-2</strain>
    </source>
</reference>
<feature type="compositionally biased region" description="Gly residues" evidence="1">
    <location>
        <begin position="712"/>
        <end position="729"/>
    </location>
</feature>
<dbReference type="EMBL" id="RBDY01000008">
    <property type="protein sequence ID" value="RKN23046.1"/>
    <property type="molecule type" value="Genomic_DNA"/>
</dbReference>
<dbReference type="Proteomes" id="UP000268652">
    <property type="component" value="Unassembled WGS sequence"/>
</dbReference>
<dbReference type="RefSeq" id="WP_120697218.1">
    <property type="nucleotide sequence ID" value="NZ_RBDX01000008.1"/>
</dbReference>
<feature type="region of interest" description="Disordered" evidence="1">
    <location>
        <begin position="492"/>
        <end position="524"/>
    </location>
</feature>
<feature type="compositionally biased region" description="Basic and acidic residues" evidence="1">
    <location>
        <begin position="576"/>
        <end position="588"/>
    </location>
</feature>
<feature type="region of interest" description="Disordered" evidence="1">
    <location>
        <begin position="565"/>
        <end position="768"/>
    </location>
</feature>
<gene>
    <name evidence="3" type="ORF">D7318_13600</name>
    <name evidence="2" type="ORF">D7319_12925</name>
</gene>